<accession>A0AAW3JRS6</accession>
<name>A0AAW3JRS6_9FIRM</name>
<dbReference type="Gene3D" id="1.20.58.1000">
    <property type="entry name" value="Metal-sensitive repressor, helix protomer"/>
    <property type="match status" value="1"/>
</dbReference>
<organism evidence="1 2">
    <name type="scientific">Butyribacter intestini</name>
    <dbReference type="NCBI Taxonomy" id="1703332"/>
    <lineage>
        <taxon>Bacteria</taxon>
        <taxon>Bacillati</taxon>
        <taxon>Bacillota</taxon>
        <taxon>Clostridia</taxon>
        <taxon>Lachnospirales</taxon>
        <taxon>Lachnospiraceae</taxon>
        <taxon>Butyribacter</taxon>
    </lineage>
</organism>
<dbReference type="InterPro" id="IPR003735">
    <property type="entry name" value="Metal_Tscrpt_repr"/>
</dbReference>
<dbReference type="GO" id="GO:0045892">
    <property type="term" value="P:negative regulation of DNA-templated transcription"/>
    <property type="evidence" value="ECO:0007669"/>
    <property type="project" value="UniProtKB-ARBA"/>
</dbReference>
<dbReference type="Proteomes" id="UP000050833">
    <property type="component" value="Unassembled WGS sequence"/>
</dbReference>
<dbReference type="AlphaFoldDB" id="A0AAW3JRS6"/>
<dbReference type="CDD" id="cd10156">
    <property type="entry name" value="FpFrmR-Cterm-like_DUF156"/>
    <property type="match status" value="1"/>
</dbReference>
<sequence length="114" mass="12815">MEQNKINGNNNTEVKCCCCGGNVKKTERAEKDKKKLVNRLSRIEGQIRGIKKMIENDAYCNDVLIQSAAVGAAINAFNRELLSNHIHSCVVRDIREGKDEVVDELMVTLQKLIK</sequence>
<dbReference type="GO" id="GO:0046872">
    <property type="term" value="F:metal ion binding"/>
    <property type="evidence" value="ECO:0007669"/>
    <property type="project" value="InterPro"/>
</dbReference>
<proteinExistence type="predicted"/>
<dbReference type="RefSeq" id="WP_055945571.1">
    <property type="nucleotide sequence ID" value="NZ_DBGDCA010000155.1"/>
</dbReference>
<evidence type="ECO:0008006" key="3">
    <source>
        <dbReference type="Google" id="ProtNLM"/>
    </source>
</evidence>
<dbReference type="InterPro" id="IPR038390">
    <property type="entry name" value="Metal_Tscrpt_repr_sf"/>
</dbReference>
<dbReference type="PANTHER" id="PTHR33677:SF3">
    <property type="entry name" value="COPPER-SENSING TRANSCRIPTIONAL REPRESSOR RICR"/>
    <property type="match status" value="1"/>
</dbReference>
<keyword evidence="2" id="KW-1185">Reference proteome</keyword>
<comment type="caution">
    <text evidence="1">The sequence shown here is derived from an EMBL/GenBank/DDBJ whole genome shotgun (WGS) entry which is preliminary data.</text>
</comment>
<dbReference type="EMBL" id="LLKB01000005">
    <property type="protein sequence ID" value="KQC85583.1"/>
    <property type="molecule type" value="Genomic_DNA"/>
</dbReference>
<dbReference type="Pfam" id="PF02583">
    <property type="entry name" value="Trns_repr_metal"/>
    <property type="match status" value="1"/>
</dbReference>
<protein>
    <recommendedName>
        <fullName evidence="3">CsoR family transcriptional regulator</fullName>
    </recommendedName>
</protein>
<dbReference type="PANTHER" id="PTHR33677">
    <property type="entry name" value="TRANSCRIPTIONAL REPRESSOR FRMR-RELATED"/>
    <property type="match status" value="1"/>
</dbReference>
<gene>
    <name evidence="1" type="ORF">APZ18_07725</name>
</gene>
<reference evidence="1 2" key="1">
    <citation type="submission" date="2015-10" db="EMBL/GenBank/DDBJ databases">
        <title>Butyribacter intestini gen. nov., sp. nov., a butyric acid-producing bacterium of the family Lachnospiraceae isolated from the human faeces.</title>
        <authorList>
            <person name="Zou Y."/>
            <person name="Xue W."/>
            <person name="Luo G."/>
            <person name="Lv M."/>
        </authorList>
    </citation>
    <scope>NUCLEOTIDE SEQUENCE [LARGE SCALE GENOMIC DNA]</scope>
    <source>
        <strain evidence="1 2">TF01-11</strain>
    </source>
</reference>
<evidence type="ECO:0000313" key="2">
    <source>
        <dbReference type="Proteomes" id="UP000050833"/>
    </source>
</evidence>
<dbReference type="GO" id="GO:0003677">
    <property type="term" value="F:DNA binding"/>
    <property type="evidence" value="ECO:0007669"/>
    <property type="project" value="InterPro"/>
</dbReference>
<evidence type="ECO:0000313" key="1">
    <source>
        <dbReference type="EMBL" id="KQC85583.1"/>
    </source>
</evidence>